<dbReference type="PROSITE" id="PS00216">
    <property type="entry name" value="SUGAR_TRANSPORT_1"/>
    <property type="match status" value="2"/>
</dbReference>
<reference evidence="8" key="1">
    <citation type="submission" date="2018-04" db="EMBL/GenBank/DDBJ databases">
        <title>WGS assembly of Panicum hallii.</title>
        <authorList>
            <person name="Lovell J."/>
            <person name="Jenkins J."/>
            <person name="Lowry D."/>
            <person name="Mamidi S."/>
            <person name="Sreedasyam A."/>
            <person name="Weng X."/>
            <person name="Barry K."/>
            <person name="Bonette J."/>
            <person name="Campitelli B."/>
            <person name="Daum C."/>
            <person name="Gordon S."/>
            <person name="Gould B."/>
            <person name="Lipzen A."/>
            <person name="Macqueen A."/>
            <person name="Palacio-Mejia J."/>
            <person name="Plott C."/>
            <person name="Shakirov E."/>
            <person name="Shu S."/>
            <person name="Yoshinaga Y."/>
            <person name="Zane M."/>
            <person name="Rokhsar D."/>
            <person name="Grimwood J."/>
            <person name="Schmutz J."/>
            <person name="Juenger T."/>
        </authorList>
    </citation>
    <scope>NUCLEOTIDE SEQUENCE [LARGE SCALE GENOMIC DNA]</scope>
    <source>
        <strain evidence="8">FIL2</strain>
    </source>
</reference>
<feature type="transmembrane region" description="Helical" evidence="6">
    <location>
        <begin position="327"/>
        <end position="349"/>
    </location>
</feature>
<feature type="transmembrane region" description="Helical" evidence="6">
    <location>
        <begin position="380"/>
        <end position="402"/>
    </location>
</feature>
<gene>
    <name evidence="8" type="ORF">PAHAL_2G418700</name>
</gene>
<dbReference type="SUPFAM" id="SSF103473">
    <property type="entry name" value="MFS general substrate transporter"/>
    <property type="match status" value="1"/>
</dbReference>
<keyword evidence="2" id="KW-0813">Transport</keyword>
<dbReference type="InterPro" id="IPR005829">
    <property type="entry name" value="Sugar_transporter_CS"/>
</dbReference>
<dbReference type="GO" id="GO:0016020">
    <property type="term" value="C:membrane"/>
    <property type="evidence" value="ECO:0007669"/>
    <property type="project" value="UniProtKB-SubCell"/>
</dbReference>
<feature type="transmembrane region" description="Helical" evidence="6">
    <location>
        <begin position="153"/>
        <end position="174"/>
    </location>
</feature>
<feature type="transmembrane region" description="Helical" evidence="6">
    <location>
        <begin position="446"/>
        <end position="466"/>
    </location>
</feature>
<dbReference type="InterPro" id="IPR005828">
    <property type="entry name" value="MFS_sugar_transport-like"/>
</dbReference>
<accession>A0A2S3H3H6</accession>
<keyword evidence="5 6" id="KW-0472">Membrane</keyword>
<dbReference type="PANTHER" id="PTHR23511:SF43">
    <property type="entry name" value="MAJOR FACILITATOR SUPERFAMILY (MFS) PROFILE DOMAIN-CONTAINING PROTEIN"/>
    <property type="match status" value="1"/>
</dbReference>
<feature type="transmembrane region" description="Helical" evidence="6">
    <location>
        <begin position="180"/>
        <end position="201"/>
    </location>
</feature>
<evidence type="ECO:0000256" key="2">
    <source>
        <dbReference type="ARBA" id="ARBA00022448"/>
    </source>
</evidence>
<feature type="transmembrane region" description="Helical" evidence="6">
    <location>
        <begin position="94"/>
        <end position="114"/>
    </location>
</feature>
<evidence type="ECO:0000256" key="3">
    <source>
        <dbReference type="ARBA" id="ARBA00022692"/>
    </source>
</evidence>
<dbReference type="GO" id="GO:0022857">
    <property type="term" value="F:transmembrane transporter activity"/>
    <property type="evidence" value="ECO:0007669"/>
    <property type="project" value="InterPro"/>
</dbReference>
<dbReference type="Proteomes" id="UP000243499">
    <property type="component" value="Chromosome 2"/>
</dbReference>
<feature type="transmembrane region" description="Helical" evidence="6">
    <location>
        <begin position="27"/>
        <end position="47"/>
    </location>
</feature>
<protein>
    <recommendedName>
        <fullName evidence="7">Major facilitator superfamily (MFS) profile domain-containing protein</fullName>
    </recommendedName>
</protein>
<evidence type="ECO:0000256" key="1">
    <source>
        <dbReference type="ARBA" id="ARBA00004141"/>
    </source>
</evidence>
<feature type="transmembrane region" description="Helical" evidence="6">
    <location>
        <begin position="120"/>
        <end position="141"/>
    </location>
</feature>
<evidence type="ECO:0000256" key="5">
    <source>
        <dbReference type="ARBA" id="ARBA00023136"/>
    </source>
</evidence>
<dbReference type="PROSITE" id="PS50850">
    <property type="entry name" value="MFS"/>
    <property type="match status" value="1"/>
</dbReference>
<dbReference type="Gene3D" id="1.20.1250.20">
    <property type="entry name" value="MFS general substrate transporter like domains"/>
    <property type="match status" value="1"/>
</dbReference>
<evidence type="ECO:0000256" key="6">
    <source>
        <dbReference type="SAM" id="Phobius"/>
    </source>
</evidence>
<evidence type="ECO:0000256" key="4">
    <source>
        <dbReference type="ARBA" id="ARBA00022989"/>
    </source>
</evidence>
<dbReference type="InterPro" id="IPR036259">
    <property type="entry name" value="MFS_trans_sf"/>
</dbReference>
<dbReference type="EMBL" id="CM008047">
    <property type="protein sequence ID" value="PAN14547.1"/>
    <property type="molecule type" value="Genomic_DNA"/>
</dbReference>
<keyword evidence="3 6" id="KW-0812">Transmembrane</keyword>
<sequence>MAGDGSGAGTYTTDEALSRLGFGRFQALLLGFLGTGWVAEAMEVMLLSFVGPSVKEEWGVSGGAEGLITSVAFAGMLLGACVGGLVSDRYGRRAGFLFTAIVSGVPGFLCAFSPNYATLLALRFVVGLGLGGSHVLPTWFLEFVPAENRGSWIAAFTCFWTLGTILEALLAWAIMPILGWRWLLAFSSMPCFILLFFSSVIPESPRYLCSRGKISEAMLVLERMARMNNSALPPGTITSGPKRIEDNYDSSVTTPLLMTEDNLGHDEDTSTKSSYKNAFRAFWSRDLIGSTLLLWLVHFASYFAYYGLVYLISELSSGRSQPNDSTVYINVLVTSFAEFPGLLLAALLIDRIGRRVTLGGMILLCCAFIAPLSIQLREGLSIILLFCARTCVMGDFAVLHVYSPEIYPTSCRNTGVGFANFIGRIGSIVAPLTITALLENHRQKEAVLVMDLALFLAGVACTLFPLETKGREIH</sequence>
<evidence type="ECO:0000313" key="8">
    <source>
        <dbReference type="EMBL" id="PAN14547.1"/>
    </source>
</evidence>
<comment type="subcellular location">
    <subcellularLocation>
        <location evidence="1">Membrane</location>
        <topology evidence="1">Multi-pass membrane protein</topology>
    </subcellularLocation>
</comment>
<feature type="transmembrane region" description="Helical" evidence="6">
    <location>
        <begin position="67"/>
        <end position="87"/>
    </location>
</feature>
<dbReference type="Gramene" id="PAN14547">
    <property type="protein sequence ID" value="PAN14547"/>
    <property type="gene ID" value="PAHAL_2G418700"/>
</dbReference>
<dbReference type="InterPro" id="IPR020846">
    <property type="entry name" value="MFS_dom"/>
</dbReference>
<evidence type="ECO:0000259" key="7">
    <source>
        <dbReference type="PROSITE" id="PS50850"/>
    </source>
</evidence>
<keyword evidence="4 6" id="KW-1133">Transmembrane helix</keyword>
<dbReference type="Pfam" id="PF00083">
    <property type="entry name" value="Sugar_tr"/>
    <property type="match status" value="1"/>
</dbReference>
<proteinExistence type="predicted"/>
<feature type="domain" description="Major facilitator superfamily (MFS) profile" evidence="7">
    <location>
        <begin position="29"/>
        <end position="469"/>
    </location>
</feature>
<dbReference type="AlphaFoldDB" id="A0A2S3H3H6"/>
<feature type="transmembrane region" description="Helical" evidence="6">
    <location>
        <begin position="292"/>
        <end position="312"/>
    </location>
</feature>
<dbReference type="FunFam" id="1.20.1250.20:FF:000232">
    <property type="entry name" value="Organic cation/carnitine transporter 7"/>
    <property type="match status" value="1"/>
</dbReference>
<dbReference type="PANTHER" id="PTHR23511">
    <property type="entry name" value="SYNAPTIC VESICLE GLYCOPROTEIN 2"/>
    <property type="match status" value="1"/>
</dbReference>
<feature type="transmembrane region" description="Helical" evidence="6">
    <location>
        <begin position="356"/>
        <end position="374"/>
    </location>
</feature>
<feature type="transmembrane region" description="Helical" evidence="6">
    <location>
        <begin position="414"/>
        <end position="434"/>
    </location>
</feature>
<organism evidence="8">
    <name type="scientific">Panicum hallii</name>
    <dbReference type="NCBI Taxonomy" id="206008"/>
    <lineage>
        <taxon>Eukaryota</taxon>
        <taxon>Viridiplantae</taxon>
        <taxon>Streptophyta</taxon>
        <taxon>Embryophyta</taxon>
        <taxon>Tracheophyta</taxon>
        <taxon>Spermatophyta</taxon>
        <taxon>Magnoliopsida</taxon>
        <taxon>Liliopsida</taxon>
        <taxon>Poales</taxon>
        <taxon>Poaceae</taxon>
        <taxon>PACMAD clade</taxon>
        <taxon>Panicoideae</taxon>
        <taxon>Panicodae</taxon>
        <taxon>Paniceae</taxon>
        <taxon>Panicinae</taxon>
        <taxon>Panicum</taxon>
        <taxon>Panicum sect. Panicum</taxon>
    </lineage>
</organism>
<name>A0A2S3H3H6_9POAL</name>